<dbReference type="PANTHER" id="PTHR30047:SF7">
    <property type="entry name" value="HIGH-AFFINITY CHOLINE TRANSPORT PROTEIN"/>
    <property type="match status" value="1"/>
</dbReference>
<feature type="transmembrane region" description="Helical" evidence="8">
    <location>
        <begin position="307"/>
        <end position="329"/>
    </location>
</feature>
<comment type="caution">
    <text evidence="9">The sequence shown here is derived from an EMBL/GenBank/DDBJ whole genome shotgun (WGS) entry which is preliminary data.</text>
</comment>
<dbReference type="AlphaFoldDB" id="A0A563EYM7"/>
<dbReference type="OrthoDB" id="9775735at2"/>
<protein>
    <submittedName>
        <fullName evidence="9">BCCT family transporter</fullName>
    </submittedName>
</protein>
<feature type="transmembrane region" description="Helical" evidence="8">
    <location>
        <begin position="364"/>
        <end position="382"/>
    </location>
</feature>
<feature type="transmembrane region" description="Helical" evidence="8">
    <location>
        <begin position="517"/>
        <end position="537"/>
    </location>
</feature>
<evidence type="ECO:0000256" key="1">
    <source>
        <dbReference type="ARBA" id="ARBA00004651"/>
    </source>
</evidence>
<feature type="transmembrane region" description="Helical" evidence="8">
    <location>
        <begin position="57"/>
        <end position="76"/>
    </location>
</feature>
<evidence type="ECO:0000256" key="7">
    <source>
        <dbReference type="ARBA" id="ARBA00023136"/>
    </source>
</evidence>
<keyword evidence="6 8" id="KW-1133">Transmembrane helix</keyword>
<feature type="transmembrane region" description="Helical" evidence="8">
    <location>
        <begin position="487"/>
        <end position="505"/>
    </location>
</feature>
<dbReference type="Proteomes" id="UP000316639">
    <property type="component" value="Unassembled WGS sequence"/>
</dbReference>
<feature type="transmembrane region" description="Helical" evidence="8">
    <location>
        <begin position="188"/>
        <end position="206"/>
    </location>
</feature>
<evidence type="ECO:0000256" key="4">
    <source>
        <dbReference type="ARBA" id="ARBA00022475"/>
    </source>
</evidence>
<comment type="subcellular location">
    <subcellularLocation>
        <location evidence="1">Cell membrane</location>
        <topology evidence="1">Multi-pass membrane protein</topology>
    </subcellularLocation>
</comment>
<evidence type="ECO:0000313" key="9">
    <source>
        <dbReference type="EMBL" id="TWP52806.1"/>
    </source>
</evidence>
<evidence type="ECO:0000256" key="8">
    <source>
        <dbReference type="SAM" id="Phobius"/>
    </source>
</evidence>
<keyword evidence="3" id="KW-0813">Transport</keyword>
<comment type="similarity">
    <text evidence="2">Belongs to the BCCT transporter (TC 2.A.15) family.</text>
</comment>
<feature type="transmembrane region" description="Helical" evidence="8">
    <location>
        <begin position="136"/>
        <end position="156"/>
    </location>
</feature>
<keyword evidence="7 8" id="KW-0472">Membrane</keyword>
<organism evidence="9 10">
    <name type="scientific">Lentzea tibetensis</name>
    <dbReference type="NCBI Taxonomy" id="2591470"/>
    <lineage>
        <taxon>Bacteria</taxon>
        <taxon>Bacillati</taxon>
        <taxon>Actinomycetota</taxon>
        <taxon>Actinomycetes</taxon>
        <taxon>Pseudonocardiales</taxon>
        <taxon>Pseudonocardiaceae</taxon>
        <taxon>Lentzea</taxon>
    </lineage>
</organism>
<reference evidence="9 10" key="1">
    <citation type="submission" date="2019-07" db="EMBL/GenBank/DDBJ databases">
        <title>Lentzea xizangensis sp. nov., isolated from Qinghai-Tibetan Plateau Soils.</title>
        <authorList>
            <person name="Huang J."/>
        </authorList>
    </citation>
    <scope>NUCLEOTIDE SEQUENCE [LARGE SCALE GENOMIC DNA]</scope>
    <source>
        <strain evidence="9 10">FXJ1.1311</strain>
    </source>
</reference>
<dbReference type="PROSITE" id="PS01303">
    <property type="entry name" value="BCCT"/>
    <property type="match status" value="1"/>
</dbReference>
<dbReference type="NCBIfam" id="TIGR00842">
    <property type="entry name" value="bcct"/>
    <property type="match status" value="1"/>
</dbReference>
<evidence type="ECO:0000313" key="10">
    <source>
        <dbReference type="Proteomes" id="UP000316639"/>
    </source>
</evidence>
<feature type="transmembrane region" description="Helical" evidence="8">
    <location>
        <begin position="274"/>
        <end position="295"/>
    </location>
</feature>
<gene>
    <name evidence="9" type="ORF">FKR81_06665</name>
</gene>
<proteinExistence type="inferred from homology"/>
<dbReference type="GO" id="GO:0022857">
    <property type="term" value="F:transmembrane transporter activity"/>
    <property type="evidence" value="ECO:0007669"/>
    <property type="project" value="InterPro"/>
</dbReference>
<feature type="transmembrane region" description="Helical" evidence="8">
    <location>
        <begin position="445"/>
        <end position="475"/>
    </location>
</feature>
<evidence type="ECO:0000256" key="5">
    <source>
        <dbReference type="ARBA" id="ARBA00022692"/>
    </source>
</evidence>
<name>A0A563EYM7_9PSEU</name>
<evidence type="ECO:0000256" key="2">
    <source>
        <dbReference type="ARBA" id="ARBA00005658"/>
    </source>
</evidence>
<dbReference type="GO" id="GO:0005886">
    <property type="term" value="C:plasma membrane"/>
    <property type="evidence" value="ECO:0007669"/>
    <property type="project" value="UniProtKB-SubCell"/>
</dbReference>
<feature type="transmembrane region" description="Helical" evidence="8">
    <location>
        <begin position="88"/>
        <end position="116"/>
    </location>
</feature>
<sequence length="587" mass="61993">MVSAPDVTARTAPRSARVCVGRLFTPVRVIGGVCTWLRAGKRSRVTNQCDKPGRTDWTVFGVAAGITLVFVTWGVVGTDSLASVSKTALGWVIAHLGWAFVLSASGFVVFALWLAFSRYGKVPLGRDDEKPEFKTVSWVAMMFSAGMGIGLMFYGVSEPLAHFTSPPPGTSGDELQTAMATTLFHWTLHPWAIYAVVGIAIAYGSFRRGRKSLISAAFTPLLGKRADGAWGRVIDVLAIFATLFGSAASLGLGALQIGSGLEAAGWTSQVGKGALVAVIAVLTVAFVASAVSGVAKGIQWLSNINMVLAVVLAAFLFVVGPTVFILNVLPNAVGSYFSDLAQMAGRTAAAGGDATETWLSGWTVFYWAWWISWTPFVGMFIARISRGRTIRQFVAGVILVPSAVSLLWFGILGGTAIFEQRSGVDLAGQSSPESQLFGLLDQFPLATVTGIVVMLLVAIFFVSGADAASIVMGTLSQSGSIQPKRPVVIFWGVLTGAVAAVMLLVGGSNALTGLQNLTVIAALPFLVVMVALCVSLARDLRSDPMIRREERVAEVMEEVTAHLDPGEIVEDAAIRAVAEVAGRSSRR</sequence>
<keyword evidence="4" id="KW-1003">Cell membrane</keyword>
<evidence type="ECO:0000256" key="3">
    <source>
        <dbReference type="ARBA" id="ARBA00022448"/>
    </source>
</evidence>
<feature type="transmembrane region" description="Helical" evidence="8">
    <location>
        <begin position="394"/>
        <end position="418"/>
    </location>
</feature>
<feature type="transmembrane region" description="Helical" evidence="8">
    <location>
        <begin position="233"/>
        <end position="254"/>
    </location>
</feature>
<dbReference type="InterPro" id="IPR000060">
    <property type="entry name" value="BCCT_transptr"/>
</dbReference>
<dbReference type="Pfam" id="PF02028">
    <property type="entry name" value="BCCT"/>
    <property type="match status" value="1"/>
</dbReference>
<keyword evidence="5 8" id="KW-0812">Transmembrane</keyword>
<dbReference type="InterPro" id="IPR018093">
    <property type="entry name" value="BCCT_CS"/>
</dbReference>
<evidence type="ECO:0000256" key="6">
    <source>
        <dbReference type="ARBA" id="ARBA00022989"/>
    </source>
</evidence>
<accession>A0A563EYM7</accession>
<keyword evidence="10" id="KW-1185">Reference proteome</keyword>
<dbReference type="EMBL" id="VOBR01000004">
    <property type="protein sequence ID" value="TWP52806.1"/>
    <property type="molecule type" value="Genomic_DNA"/>
</dbReference>
<dbReference type="PANTHER" id="PTHR30047">
    <property type="entry name" value="HIGH-AFFINITY CHOLINE TRANSPORT PROTEIN-RELATED"/>
    <property type="match status" value="1"/>
</dbReference>